<dbReference type="STRING" id="1294273.roselon_02050"/>
<dbReference type="RefSeq" id="WP_025312196.1">
    <property type="nucleotide sequence ID" value="NZ_CP004372.1"/>
</dbReference>
<sequence length="290" mass="32361">MTLTVVTIAKEPLPLLRRFVTWHLSQGADRIILFLDDPDDPARTALAGEPRLDLIPCTPETWRKMGAKPDARFTRRQRAALTTGYHTASEGWVLILDADELMWFPGQTLADATARFSPAIASVRVASAEQVFLQDGGEALRLPISRQAVNEIYGQDAELFRPRLGLVGHAEGKSFHRAGLDGARFKMHWGHDAEGNRLPEHLLCPADGAHLVHYAAPDYDTWRAKVGWRTGSWGFAEPVKQTLLAAFDAPDAEARFRALYDRLYTLDADTVRHLEDRGGLRRDGPPLPRL</sequence>
<evidence type="ECO:0000313" key="2">
    <source>
        <dbReference type="Proteomes" id="UP000019593"/>
    </source>
</evidence>
<dbReference type="SUPFAM" id="SSF53448">
    <property type="entry name" value="Nucleotide-diphospho-sugar transferases"/>
    <property type="match status" value="1"/>
</dbReference>
<dbReference type="EMBL" id="CP004372">
    <property type="protein sequence ID" value="AHM04401.1"/>
    <property type="molecule type" value="Genomic_DNA"/>
</dbReference>
<evidence type="ECO:0000313" key="1">
    <source>
        <dbReference type="EMBL" id="AHM04401.1"/>
    </source>
</evidence>
<gene>
    <name evidence="1" type="ORF">roselon_02050</name>
</gene>
<dbReference type="AlphaFoldDB" id="W8S6D5"/>
<dbReference type="HOGENOM" id="CLU_955720_0_0_5"/>
<keyword evidence="2" id="KW-1185">Reference proteome</keyword>
<name>W8S6D5_9RHOB</name>
<dbReference type="InterPro" id="IPR029044">
    <property type="entry name" value="Nucleotide-diphossugar_trans"/>
</dbReference>
<protein>
    <recommendedName>
        <fullName evidence="3">Glycosyl transferase family 2</fullName>
    </recommendedName>
</protein>
<accession>W8S6D5</accession>
<dbReference type="eggNOG" id="ENOG502Z8VQ">
    <property type="taxonomic scope" value="Bacteria"/>
</dbReference>
<reference evidence="1 2" key="1">
    <citation type="submission" date="2013-03" db="EMBL/GenBank/DDBJ databases">
        <authorList>
            <person name="Fiebig A."/>
            <person name="Goeker M."/>
            <person name="Klenk H.-P.P."/>
        </authorList>
    </citation>
    <scope>NUCLEOTIDE SEQUENCE [LARGE SCALE GENOMIC DNA]</scope>
    <source>
        <strain evidence="2">DSM 19469</strain>
    </source>
</reference>
<evidence type="ECO:0008006" key="3">
    <source>
        <dbReference type="Google" id="ProtNLM"/>
    </source>
</evidence>
<organism evidence="1 2">
    <name type="scientific">Roseicyclus elongatus DSM 19469</name>
    <dbReference type="NCBI Taxonomy" id="1294273"/>
    <lineage>
        <taxon>Bacteria</taxon>
        <taxon>Pseudomonadati</taxon>
        <taxon>Pseudomonadota</taxon>
        <taxon>Alphaproteobacteria</taxon>
        <taxon>Rhodobacterales</taxon>
        <taxon>Roseobacteraceae</taxon>
        <taxon>Roseicyclus</taxon>
    </lineage>
</organism>
<dbReference type="KEGG" id="red:roselon_02050"/>
<proteinExistence type="predicted"/>
<dbReference type="Pfam" id="PF13704">
    <property type="entry name" value="Glyco_tranf_2_4"/>
    <property type="match status" value="1"/>
</dbReference>
<dbReference type="Proteomes" id="UP000019593">
    <property type="component" value="Chromosome"/>
</dbReference>
<dbReference type="OrthoDB" id="7203640at2"/>